<sequence length="225" mass="26272">MKGQQVLGLVKFFRNEEYLDKLIEGCFHCTPPEVYRLANLEGVSDKFESCRYSYRDQRKDPKFNLKICGIDLSRVAREVTITNGFDHNSWMHCWFLLKMPSDESSLDELRSDIARMKSEFGEHYAFVPITKFASFIERLKKNSSKELFYGEVQYDHDKSNWGNLCKSNLYSYQREFRFLFGSCDVSEVDYYVFDNAGGLGDIVLKNEDIKITSKNGDIVWLELCA</sequence>
<dbReference type="EMBL" id="JAVHXJ020000268">
    <property type="protein sequence ID" value="MGI1900939.1"/>
    <property type="molecule type" value="Genomic_DNA"/>
</dbReference>
<dbReference type="Proteomes" id="UP001354073">
    <property type="component" value="Unassembled WGS sequence"/>
</dbReference>
<organism evidence="1 2">
    <name type="scientific">Vibrio campbellii</name>
    <dbReference type="NCBI Taxonomy" id="680"/>
    <lineage>
        <taxon>Bacteria</taxon>
        <taxon>Pseudomonadati</taxon>
        <taxon>Pseudomonadota</taxon>
        <taxon>Gammaproteobacteria</taxon>
        <taxon>Vibrionales</taxon>
        <taxon>Vibrionaceae</taxon>
        <taxon>Vibrio</taxon>
    </lineage>
</organism>
<evidence type="ECO:0000313" key="2">
    <source>
        <dbReference type="Proteomes" id="UP001354073"/>
    </source>
</evidence>
<comment type="caution">
    <text evidence="1">The sequence shown here is derived from an EMBL/GenBank/DDBJ whole genome shotgun (WGS) entry which is preliminary data.</text>
</comment>
<reference evidence="1" key="1">
    <citation type="submission" date="2024-11" db="EMBL/GenBank/DDBJ databases">
        <title>Identification of new Vibrio campbellii strains harboring the pVA1 plasmid isolated from Penaeus vannamei postlarvae affected by outbreaks of acute hepatopancreatic necrosis disease (AHPND) in Mexico.</title>
        <authorList>
            <person name="Gomez-Gil B."/>
            <person name="Enciso-Ibarra J."/>
        </authorList>
    </citation>
    <scope>NUCLEOTIDE SEQUENCE</scope>
    <source>
        <strain evidence="1">M270204</strain>
    </source>
</reference>
<evidence type="ECO:0000313" key="1">
    <source>
        <dbReference type="EMBL" id="MGI1900939.1"/>
    </source>
</evidence>
<name>A0ACC7RGI6_9VIBR</name>
<gene>
    <name evidence="1" type="ORF">REH74_025770</name>
</gene>
<accession>A0ACC7RGI6</accession>
<proteinExistence type="predicted"/>
<protein>
    <submittedName>
        <fullName evidence="1">Uncharacterized protein</fullName>
    </submittedName>
</protein>